<keyword evidence="7 8" id="KW-0472">Membrane</keyword>
<dbReference type="CDD" id="cd03250">
    <property type="entry name" value="ABCC_MRP_domain1"/>
    <property type="match status" value="1"/>
</dbReference>
<evidence type="ECO:0000313" key="11">
    <source>
        <dbReference type="Proteomes" id="UP000887578"/>
    </source>
</evidence>
<dbReference type="WBParaSite" id="PDA_v2.g16482.t1">
    <property type="protein sequence ID" value="PDA_v2.g16482.t1"/>
    <property type="gene ID" value="PDA_v2.g16482"/>
</dbReference>
<feature type="transmembrane region" description="Helical" evidence="8">
    <location>
        <begin position="653"/>
        <end position="673"/>
    </location>
</feature>
<accession>A0A914PNV8</accession>
<dbReference type="PROSITE" id="PS50893">
    <property type="entry name" value="ABC_TRANSPORTER_2"/>
    <property type="match status" value="1"/>
</dbReference>
<dbReference type="AlphaFoldDB" id="A0A914PNV8"/>
<feature type="domain" description="ABC transmembrane type-1" evidence="10">
    <location>
        <begin position="1"/>
        <end position="167"/>
    </location>
</feature>
<dbReference type="PANTHER" id="PTHR24223">
    <property type="entry name" value="ATP-BINDING CASSETTE SUB-FAMILY C"/>
    <property type="match status" value="1"/>
</dbReference>
<dbReference type="SUPFAM" id="SSF90123">
    <property type="entry name" value="ABC transporter transmembrane region"/>
    <property type="match status" value="2"/>
</dbReference>
<comment type="subcellular location">
    <subcellularLocation>
        <location evidence="1">Membrane</location>
        <topology evidence="1">Multi-pass membrane protein</topology>
    </subcellularLocation>
</comment>
<evidence type="ECO:0000259" key="10">
    <source>
        <dbReference type="PROSITE" id="PS50929"/>
    </source>
</evidence>
<dbReference type="InterPro" id="IPR036640">
    <property type="entry name" value="ABC1_TM_sf"/>
</dbReference>
<keyword evidence="5" id="KW-0067">ATP-binding</keyword>
<feature type="transmembrane region" description="Helical" evidence="8">
    <location>
        <begin position="5"/>
        <end position="22"/>
    </location>
</feature>
<dbReference type="SMART" id="SM00382">
    <property type="entry name" value="AAA"/>
    <property type="match status" value="1"/>
</dbReference>
<proteinExistence type="predicted"/>
<evidence type="ECO:0000256" key="7">
    <source>
        <dbReference type="ARBA" id="ARBA00023136"/>
    </source>
</evidence>
<evidence type="ECO:0000256" key="4">
    <source>
        <dbReference type="ARBA" id="ARBA00022741"/>
    </source>
</evidence>
<feature type="domain" description="ABC transmembrane type-1" evidence="10">
    <location>
        <begin position="553"/>
        <end position="732"/>
    </location>
</feature>
<evidence type="ECO:0000256" key="3">
    <source>
        <dbReference type="ARBA" id="ARBA00022692"/>
    </source>
</evidence>
<dbReference type="GO" id="GO:0016020">
    <property type="term" value="C:membrane"/>
    <property type="evidence" value="ECO:0007669"/>
    <property type="project" value="UniProtKB-SubCell"/>
</dbReference>
<dbReference type="Gene3D" id="3.40.50.300">
    <property type="entry name" value="P-loop containing nucleotide triphosphate hydrolases"/>
    <property type="match status" value="1"/>
</dbReference>
<evidence type="ECO:0000256" key="1">
    <source>
        <dbReference type="ARBA" id="ARBA00004141"/>
    </source>
</evidence>
<dbReference type="Gene3D" id="1.20.1560.10">
    <property type="entry name" value="ABC transporter type 1, transmembrane domain"/>
    <property type="match status" value="2"/>
</dbReference>
<keyword evidence="3 8" id="KW-0812">Transmembrane</keyword>
<protein>
    <submittedName>
        <fullName evidence="12">Uncharacterized protein</fullName>
    </submittedName>
</protein>
<keyword evidence="2" id="KW-0813">Transport</keyword>
<evidence type="ECO:0000256" key="2">
    <source>
        <dbReference type="ARBA" id="ARBA00022448"/>
    </source>
</evidence>
<feature type="transmembrane region" description="Helical" evidence="8">
    <location>
        <begin position="28"/>
        <end position="46"/>
    </location>
</feature>
<reference evidence="12" key="1">
    <citation type="submission" date="2022-11" db="UniProtKB">
        <authorList>
            <consortium name="WormBaseParasite"/>
        </authorList>
    </citation>
    <scope>IDENTIFICATION</scope>
</reference>
<evidence type="ECO:0000256" key="6">
    <source>
        <dbReference type="ARBA" id="ARBA00022989"/>
    </source>
</evidence>
<evidence type="ECO:0000256" key="8">
    <source>
        <dbReference type="SAM" id="Phobius"/>
    </source>
</evidence>
<dbReference type="InterPro" id="IPR027417">
    <property type="entry name" value="P-loop_NTPase"/>
</dbReference>
<dbReference type="Proteomes" id="UP000887578">
    <property type="component" value="Unplaced"/>
</dbReference>
<evidence type="ECO:0000259" key="9">
    <source>
        <dbReference type="PROSITE" id="PS50893"/>
    </source>
</evidence>
<dbReference type="FunFam" id="3.40.50.300:FF:000997">
    <property type="entry name" value="Multidrug resistance-associated protein 1"/>
    <property type="match status" value="1"/>
</dbReference>
<evidence type="ECO:0000313" key="12">
    <source>
        <dbReference type="WBParaSite" id="PDA_v2.g16482.t1"/>
    </source>
</evidence>
<keyword evidence="11" id="KW-1185">Reference proteome</keyword>
<dbReference type="InterPro" id="IPR017871">
    <property type="entry name" value="ABC_transporter-like_CS"/>
</dbReference>
<name>A0A914PNV8_9BILA</name>
<organism evidence="11 12">
    <name type="scientific">Panagrolaimus davidi</name>
    <dbReference type="NCBI Taxonomy" id="227884"/>
    <lineage>
        <taxon>Eukaryota</taxon>
        <taxon>Metazoa</taxon>
        <taxon>Ecdysozoa</taxon>
        <taxon>Nematoda</taxon>
        <taxon>Chromadorea</taxon>
        <taxon>Rhabditida</taxon>
        <taxon>Tylenchina</taxon>
        <taxon>Panagrolaimomorpha</taxon>
        <taxon>Panagrolaimoidea</taxon>
        <taxon>Panagrolaimidae</taxon>
        <taxon>Panagrolaimus</taxon>
    </lineage>
</organism>
<dbReference type="SUPFAM" id="SSF52540">
    <property type="entry name" value="P-loop containing nucleoside triphosphate hydrolases"/>
    <property type="match status" value="1"/>
</dbReference>
<feature type="domain" description="ABC transporter" evidence="9">
    <location>
        <begin position="202"/>
        <end position="429"/>
    </location>
</feature>
<feature type="transmembrane region" description="Helical" evidence="8">
    <location>
        <begin position="101"/>
        <end position="119"/>
    </location>
</feature>
<dbReference type="GO" id="GO:0140359">
    <property type="term" value="F:ABC-type transporter activity"/>
    <property type="evidence" value="ECO:0007669"/>
    <property type="project" value="InterPro"/>
</dbReference>
<dbReference type="InterPro" id="IPR003593">
    <property type="entry name" value="AAA+_ATPase"/>
</dbReference>
<dbReference type="InterPro" id="IPR050173">
    <property type="entry name" value="ABC_transporter_C-like"/>
</dbReference>
<dbReference type="InterPro" id="IPR011527">
    <property type="entry name" value="ABC1_TM_dom"/>
</dbReference>
<dbReference type="InterPro" id="IPR003439">
    <property type="entry name" value="ABC_transporter-like_ATP-bd"/>
</dbReference>
<dbReference type="GO" id="GO:0005524">
    <property type="term" value="F:ATP binding"/>
    <property type="evidence" value="ECO:0007669"/>
    <property type="project" value="UniProtKB-KW"/>
</dbReference>
<dbReference type="PROSITE" id="PS50929">
    <property type="entry name" value="ABC_TM1F"/>
    <property type="match status" value="2"/>
</dbReference>
<dbReference type="GO" id="GO:0016887">
    <property type="term" value="F:ATP hydrolysis activity"/>
    <property type="evidence" value="ECO:0007669"/>
    <property type="project" value="InterPro"/>
</dbReference>
<dbReference type="Pfam" id="PF00005">
    <property type="entry name" value="ABC_tran"/>
    <property type="match status" value="1"/>
</dbReference>
<keyword evidence="4" id="KW-0547">Nucleotide-binding</keyword>
<feature type="transmembrane region" description="Helical" evidence="8">
    <location>
        <begin position="500"/>
        <end position="524"/>
    </location>
</feature>
<dbReference type="Pfam" id="PF00664">
    <property type="entry name" value="ABC_membrane"/>
    <property type="match status" value="2"/>
</dbReference>
<sequence>MPECVSTVITIISCLIGLYFVIGINVLYGIGILALFLPINLIGFSFSSRFQQKQMKFKDERLKLVSDILSGIKVLKLYAWEEPMRETVAKNRNKEMTYQRYMLYCSSLTGVAFNAYPIFATVISLIGYLIIQGHPLTPQTAFLSLMLFNLMRSPIYRLPNLVQNIINAKISFVRVQNFLLEPEIVELSNTMEPTNDKNVIEMRKADFSWKAEKNVQSVLKLLTFEIKKAHLCGIIGRVGSGKSSLLSSVCGELYHISGSFYRDNSLSIAYIPQEPWIQNLSLKDNILFGKPYDEKFYRQVIYACALQEDLKMLSGGDETEIGERGISLSGGQKARIALARAIYQNADIYILDDILSAVDSHVGAHIFKNILDNKYGMLKDKTRIFALNSIGFLSKCDTIIVMKSGHIVDTGTFDELNCKKNETFIGLVRDFITKVSEEEKEINLLEDKMLQNQSCEKTDIDFSSVQEQIISQEALSTNNPKLINEEKTAIGKVSYKMYWYYVKAFGVFLALSYFITLFVIRTFLESYSQVWMAKWSSQYSNDSHVTNVDGLEIYAAFGISSCIVIGISSIFMAFGSYYASTKLYDNLLTSLLHSPMEFFNTTPMGRILNRLSNDIETIDFAISKKLGYVTKVAADCVFYTVSAAIVMPQLLIAVIPVSILAMIVVRFYTITVAQIRRLASKSWSLVLSEATESYIGTSSIRIFKAQKYYCKKVLQKGKTTAEAWLAENIANR</sequence>
<feature type="transmembrane region" description="Helical" evidence="8">
    <location>
        <begin position="553"/>
        <end position="574"/>
    </location>
</feature>
<keyword evidence="6 8" id="KW-1133">Transmembrane helix</keyword>
<evidence type="ECO:0000256" key="5">
    <source>
        <dbReference type="ARBA" id="ARBA00022840"/>
    </source>
</evidence>
<dbReference type="PROSITE" id="PS00211">
    <property type="entry name" value="ABC_TRANSPORTER_1"/>
    <property type="match status" value="1"/>
</dbReference>